<feature type="domain" description="Cyclic nucleotide-binding" evidence="1">
    <location>
        <begin position="34"/>
        <end position="119"/>
    </location>
</feature>
<name>A0A841JC63_9SPHI</name>
<dbReference type="Proteomes" id="UP000541583">
    <property type="component" value="Unassembled WGS sequence"/>
</dbReference>
<dbReference type="SUPFAM" id="SSF51206">
    <property type="entry name" value="cAMP-binding domain-like"/>
    <property type="match status" value="1"/>
</dbReference>
<protein>
    <submittedName>
        <fullName evidence="3">CRP-like cAMP-binding protein</fullName>
    </submittedName>
</protein>
<dbReference type="OrthoDB" id="1092431at2"/>
<dbReference type="InterPro" id="IPR014710">
    <property type="entry name" value="RmlC-like_jellyroll"/>
</dbReference>
<dbReference type="Pfam" id="PF00027">
    <property type="entry name" value="cNMP_binding"/>
    <property type="match status" value="1"/>
</dbReference>
<sequence>MVHHMFDVIVEKMREHITLSDDDIALLSTCLEVRKTRKSQLLVEPPYPANAEFFVTKGCLRHYFLDENGVEHTTAFAIEGWWMTDLQSFFTGAPSKYHVEAMEEGEVIKLRKEGREELFTKIPALNIYFRILYQNAIISQNERILNVLSTTADERYLRFIKKYPALENRVPQYLIASYLGITPEFLSKVKTRIAAKKS</sequence>
<evidence type="ECO:0000259" key="1">
    <source>
        <dbReference type="Pfam" id="PF00027"/>
    </source>
</evidence>
<dbReference type="EMBL" id="JACHCB010000014">
    <property type="protein sequence ID" value="MBB6111757.1"/>
    <property type="molecule type" value="Genomic_DNA"/>
</dbReference>
<dbReference type="CDD" id="cd00038">
    <property type="entry name" value="CAP_ED"/>
    <property type="match status" value="1"/>
</dbReference>
<gene>
    <name evidence="3" type="ORF">HDF22_002501</name>
    <name evidence="2" type="ORF">HDF23_004529</name>
</gene>
<organism evidence="3 5">
    <name type="scientific">Mucilaginibacter lappiensis</name>
    <dbReference type="NCBI Taxonomy" id="354630"/>
    <lineage>
        <taxon>Bacteria</taxon>
        <taxon>Pseudomonadati</taxon>
        <taxon>Bacteroidota</taxon>
        <taxon>Sphingobacteriia</taxon>
        <taxon>Sphingobacteriales</taxon>
        <taxon>Sphingobacteriaceae</taxon>
        <taxon>Mucilaginibacter</taxon>
    </lineage>
</organism>
<dbReference type="EMBL" id="JACHCA010000006">
    <property type="protein sequence ID" value="MBB6128380.1"/>
    <property type="molecule type" value="Genomic_DNA"/>
</dbReference>
<evidence type="ECO:0000313" key="4">
    <source>
        <dbReference type="Proteomes" id="UP000541583"/>
    </source>
</evidence>
<proteinExistence type="predicted"/>
<keyword evidence="4" id="KW-1185">Reference proteome</keyword>
<evidence type="ECO:0000313" key="5">
    <source>
        <dbReference type="Proteomes" id="UP000548326"/>
    </source>
</evidence>
<dbReference type="Gene3D" id="2.60.120.10">
    <property type="entry name" value="Jelly Rolls"/>
    <property type="match status" value="1"/>
</dbReference>
<reference evidence="4 5" key="1">
    <citation type="submission" date="2020-08" db="EMBL/GenBank/DDBJ databases">
        <title>Genomic Encyclopedia of Type Strains, Phase IV (KMG-V): Genome sequencing to study the core and pangenomes of soil and plant-associated prokaryotes.</title>
        <authorList>
            <person name="Whitman W."/>
        </authorList>
    </citation>
    <scope>NUCLEOTIDE SEQUENCE [LARGE SCALE GENOMIC DNA]</scope>
    <source>
        <strain evidence="2 4">ANJLi2</strain>
        <strain evidence="3 5">MP601</strain>
    </source>
</reference>
<dbReference type="AlphaFoldDB" id="A0A841JC63"/>
<dbReference type="InterPro" id="IPR000595">
    <property type="entry name" value="cNMP-bd_dom"/>
</dbReference>
<evidence type="ECO:0000313" key="2">
    <source>
        <dbReference type="EMBL" id="MBB6111757.1"/>
    </source>
</evidence>
<accession>A0A841JC63</accession>
<comment type="caution">
    <text evidence="3">The sequence shown here is derived from an EMBL/GenBank/DDBJ whole genome shotgun (WGS) entry which is preliminary data.</text>
</comment>
<dbReference type="RefSeq" id="WP_084192301.1">
    <property type="nucleotide sequence ID" value="NZ_FTMG01000014.1"/>
</dbReference>
<dbReference type="InterPro" id="IPR018490">
    <property type="entry name" value="cNMP-bd_dom_sf"/>
</dbReference>
<evidence type="ECO:0000313" key="3">
    <source>
        <dbReference type="EMBL" id="MBB6128380.1"/>
    </source>
</evidence>
<dbReference type="Proteomes" id="UP000548326">
    <property type="component" value="Unassembled WGS sequence"/>
</dbReference>